<protein>
    <submittedName>
        <fullName evidence="1">ABC transporter</fullName>
    </submittedName>
</protein>
<dbReference type="EMBL" id="UGXD01000002">
    <property type="protein sequence ID" value="SUG33668.1"/>
    <property type="molecule type" value="Genomic_DNA"/>
</dbReference>
<sequence>MRLPRQSGLQFASLGELLGGHYWREKVFAYPGLGQATIDAGLRGDVPLLMGIVLIQYAVSFCRKYDFQPGLWGYSIDRWSVPMLYNIPPRRCCV</sequence>
<evidence type="ECO:0000313" key="2">
    <source>
        <dbReference type="Proteomes" id="UP000254762"/>
    </source>
</evidence>
<evidence type="ECO:0000313" key="1">
    <source>
        <dbReference type="EMBL" id="SUG33668.1"/>
    </source>
</evidence>
<reference evidence="1 2" key="1">
    <citation type="submission" date="2018-06" db="EMBL/GenBank/DDBJ databases">
        <authorList>
            <consortium name="Pathogen Informatics"/>
            <person name="Doyle S."/>
        </authorList>
    </citation>
    <scope>NUCLEOTIDE SEQUENCE [LARGE SCALE GENOMIC DNA]</scope>
    <source>
        <strain evidence="1 2">NCTC7304</strain>
    </source>
</reference>
<organism evidence="1 2">
    <name type="scientific">Salmonella enterica subsp. arizonae</name>
    <dbReference type="NCBI Taxonomy" id="59203"/>
    <lineage>
        <taxon>Bacteria</taxon>
        <taxon>Pseudomonadati</taxon>
        <taxon>Pseudomonadota</taxon>
        <taxon>Gammaproteobacteria</taxon>
        <taxon>Enterobacterales</taxon>
        <taxon>Enterobacteriaceae</taxon>
        <taxon>Salmonella</taxon>
    </lineage>
</organism>
<proteinExistence type="predicted"/>
<dbReference type="AlphaFoldDB" id="A0A379SXA5"/>
<dbReference type="Proteomes" id="UP000254762">
    <property type="component" value="Unassembled WGS sequence"/>
</dbReference>
<gene>
    <name evidence="1" type="primary">oxd6B_1</name>
    <name evidence="1" type="ORF">NCTC7304_03154</name>
</gene>
<accession>A0A379SXA5</accession>
<name>A0A379SXA5_SALER</name>